<dbReference type="AlphaFoldDB" id="A0A2N3V142"/>
<gene>
    <name evidence="1" type="ORF">BD749_0274</name>
</gene>
<reference evidence="1 2" key="1">
    <citation type="submission" date="2017-12" db="EMBL/GenBank/DDBJ databases">
        <title>Genomic Encyclopedia of Type Strains, Phase III (KMG-III): the genomes of soil and plant-associated and newly described type strains.</title>
        <authorList>
            <person name="Whitman W."/>
        </authorList>
    </citation>
    <scope>NUCLEOTIDE SEQUENCE [LARGE SCALE GENOMIC DNA]</scope>
    <source>
        <strain evidence="1 2">LP43</strain>
    </source>
</reference>
<evidence type="ECO:0000313" key="1">
    <source>
        <dbReference type="EMBL" id="PKV75335.1"/>
    </source>
</evidence>
<dbReference type="EMBL" id="PJMU01000001">
    <property type="protein sequence ID" value="PKV75335.1"/>
    <property type="molecule type" value="Genomic_DNA"/>
</dbReference>
<comment type="caution">
    <text evidence="1">The sequence shown here is derived from an EMBL/GenBank/DDBJ whole genome shotgun (WGS) entry which is preliminary data.</text>
</comment>
<dbReference type="Proteomes" id="UP000233782">
    <property type="component" value="Unassembled WGS sequence"/>
</dbReference>
<evidence type="ECO:0000313" key="2">
    <source>
        <dbReference type="Proteomes" id="UP000233782"/>
    </source>
</evidence>
<sequence length="33" mass="3552">MSTKKIILTAALLLLPIPAKAILQKLRHSGKPS</sequence>
<protein>
    <submittedName>
        <fullName evidence="1">Uncharacterized protein</fullName>
    </submittedName>
</protein>
<accession>A0A2N3V142</accession>
<organism evidence="1 2">
    <name type="scientific">Pontibacter ramchanderi</name>
    <dbReference type="NCBI Taxonomy" id="1179743"/>
    <lineage>
        <taxon>Bacteria</taxon>
        <taxon>Pseudomonadati</taxon>
        <taxon>Bacteroidota</taxon>
        <taxon>Cytophagia</taxon>
        <taxon>Cytophagales</taxon>
        <taxon>Hymenobacteraceae</taxon>
        <taxon>Pontibacter</taxon>
    </lineage>
</organism>
<keyword evidence="2" id="KW-1185">Reference proteome</keyword>
<proteinExistence type="predicted"/>
<name>A0A2N3V142_9BACT</name>